<dbReference type="EMBL" id="LYCR01000058">
    <property type="protein sequence ID" value="OGM44254.1"/>
    <property type="molecule type" value="Genomic_DNA"/>
</dbReference>
<dbReference type="AlphaFoldDB" id="A0A1F7ZXR5"/>
<dbReference type="GO" id="GO:0008654">
    <property type="term" value="P:phospholipid biosynthetic process"/>
    <property type="evidence" value="ECO:0007669"/>
    <property type="project" value="InterPro"/>
</dbReference>
<dbReference type="PANTHER" id="PTHR10067">
    <property type="entry name" value="PHOSPHATIDYLSERINE DECARBOXYLASE"/>
    <property type="match status" value="1"/>
</dbReference>
<dbReference type="GO" id="GO:0004609">
    <property type="term" value="F:phosphatidylserine decarboxylase activity"/>
    <property type="evidence" value="ECO:0007669"/>
    <property type="project" value="InterPro"/>
</dbReference>
<evidence type="ECO:0000313" key="4">
    <source>
        <dbReference type="Proteomes" id="UP000179179"/>
    </source>
</evidence>
<comment type="caution">
    <text evidence="3">The sequence shown here is derived from an EMBL/GenBank/DDBJ whole genome shotgun (WGS) entry which is preliminary data.</text>
</comment>
<name>A0A1F7ZXR5_9EURO</name>
<dbReference type="OrthoDB" id="5973539at2759"/>
<gene>
    <name evidence="3" type="ORF">ABOM_007732</name>
</gene>
<dbReference type="Pfam" id="PF02666">
    <property type="entry name" value="PS_Dcarbxylase"/>
    <property type="match status" value="1"/>
</dbReference>
<reference evidence="3 4" key="1">
    <citation type="journal article" date="2016" name="Genome Biol. Evol.">
        <title>Draft genome sequence of an aflatoxigenic Aspergillus species, A. bombycis.</title>
        <authorList>
            <person name="Moore G.G."/>
            <person name="Mack B.M."/>
            <person name="Beltz S.B."/>
            <person name="Gilbert M.K."/>
        </authorList>
    </citation>
    <scope>NUCLEOTIDE SEQUENCE [LARGE SCALE GENOMIC DNA]</scope>
    <source>
        <strain evidence="4">NRRL 26010</strain>
    </source>
</reference>
<keyword evidence="2" id="KW-0456">Lyase</keyword>
<proteinExistence type="predicted"/>
<keyword evidence="4" id="KW-1185">Reference proteome</keyword>
<sequence>MYISLEDQLNPAYEVAIQPHFRQTACVTFARVYLPYSPDGNGYVYITPPKACSVSWILVDLPVRRLHLNAANDVRVIFCWVDVITVSLSMPVITFEYEKLRQQGLFLGTPHSAAAVYSFYRNEKYNQEAGLWAEPKSGWVSFNHRFAREWKDIDTARPLAGPNDDKVVVSVADSKFNGSWDIVDGSVTIVGIDAKGVEWPIVKLLQTTIIDYHNGTFMHAFLGPTDYHRQHAPVSGEIIEVTNIQDQVYLQVATKNGHLSGDRRLVRNPHMITRRREKLKGGDDFYDLNAPDNAGYQWCQTRVFRGDDSEERRSCQEGRDNISDFQFGGSDVVVVFEKKVTFKSGLKPGETKLNVRSELARFQ</sequence>
<dbReference type="InterPro" id="IPR003817">
    <property type="entry name" value="PS_Dcarbxylase"/>
</dbReference>
<dbReference type="PANTHER" id="PTHR10067:SF13">
    <property type="entry name" value="PHOSPHATIDYLSERINE DECARBOXYLASE"/>
    <property type="match status" value="1"/>
</dbReference>
<dbReference type="RefSeq" id="XP_022387971.1">
    <property type="nucleotide sequence ID" value="XM_022534861.1"/>
</dbReference>
<evidence type="ECO:0000313" key="3">
    <source>
        <dbReference type="EMBL" id="OGM44254.1"/>
    </source>
</evidence>
<evidence type="ECO:0000256" key="2">
    <source>
        <dbReference type="ARBA" id="ARBA00023239"/>
    </source>
</evidence>
<dbReference type="STRING" id="109264.A0A1F7ZXR5"/>
<protein>
    <submittedName>
        <fullName evidence="3">Phosphatidylserine decarboxylase</fullName>
    </submittedName>
</protein>
<keyword evidence="1" id="KW-0210">Decarboxylase</keyword>
<organism evidence="3 4">
    <name type="scientific">Aspergillus bombycis</name>
    <dbReference type="NCBI Taxonomy" id="109264"/>
    <lineage>
        <taxon>Eukaryota</taxon>
        <taxon>Fungi</taxon>
        <taxon>Dikarya</taxon>
        <taxon>Ascomycota</taxon>
        <taxon>Pezizomycotina</taxon>
        <taxon>Eurotiomycetes</taxon>
        <taxon>Eurotiomycetidae</taxon>
        <taxon>Eurotiales</taxon>
        <taxon>Aspergillaceae</taxon>
        <taxon>Aspergillus</taxon>
    </lineage>
</organism>
<dbReference type="Proteomes" id="UP000179179">
    <property type="component" value="Unassembled WGS sequence"/>
</dbReference>
<accession>A0A1F7ZXR5</accession>
<evidence type="ECO:0000256" key="1">
    <source>
        <dbReference type="ARBA" id="ARBA00022793"/>
    </source>
</evidence>
<dbReference type="GeneID" id="34451122"/>